<accession>A0A9W4UFM0</accession>
<keyword evidence="2" id="KW-1185">Reference proteome</keyword>
<protein>
    <submittedName>
        <fullName evidence="1">Uncharacterized protein</fullName>
    </submittedName>
</protein>
<dbReference type="EMBL" id="CAOQHR010000005">
    <property type="protein sequence ID" value="CAI6335110.1"/>
    <property type="molecule type" value="Genomic_DNA"/>
</dbReference>
<dbReference type="AlphaFoldDB" id="A0A9W4UFM0"/>
<proteinExistence type="predicted"/>
<evidence type="ECO:0000313" key="1">
    <source>
        <dbReference type="EMBL" id="CAI6335110.1"/>
    </source>
</evidence>
<reference evidence="1" key="1">
    <citation type="submission" date="2023-01" db="EMBL/GenBank/DDBJ databases">
        <authorList>
            <person name="Van Ghelder C."/>
            <person name="Rancurel C."/>
        </authorList>
    </citation>
    <scope>NUCLEOTIDE SEQUENCE</scope>
    <source>
        <strain evidence="1">CNCM I-4278</strain>
    </source>
</reference>
<organism evidence="1 2">
    <name type="scientific">Periconia digitata</name>
    <dbReference type="NCBI Taxonomy" id="1303443"/>
    <lineage>
        <taxon>Eukaryota</taxon>
        <taxon>Fungi</taxon>
        <taxon>Dikarya</taxon>
        <taxon>Ascomycota</taxon>
        <taxon>Pezizomycotina</taxon>
        <taxon>Dothideomycetes</taxon>
        <taxon>Pleosporomycetidae</taxon>
        <taxon>Pleosporales</taxon>
        <taxon>Massarineae</taxon>
        <taxon>Periconiaceae</taxon>
        <taxon>Periconia</taxon>
    </lineage>
</organism>
<sequence length="50" mass="5729">MLTIITKIPHTNHAHAPSHMASPRIGFFKILILCPEVSYLCHQFSQRLQT</sequence>
<dbReference type="Proteomes" id="UP001152607">
    <property type="component" value="Unassembled WGS sequence"/>
</dbReference>
<evidence type="ECO:0000313" key="2">
    <source>
        <dbReference type="Proteomes" id="UP001152607"/>
    </source>
</evidence>
<name>A0A9W4UFM0_9PLEO</name>
<comment type="caution">
    <text evidence="1">The sequence shown here is derived from an EMBL/GenBank/DDBJ whole genome shotgun (WGS) entry which is preliminary data.</text>
</comment>
<gene>
    <name evidence="1" type="ORF">PDIGIT_LOCUS8187</name>
</gene>